<name>A0AAX4QGM3_9CAUD</name>
<accession>A0AAX4QGM3</accession>
<proteinExistence type="predicted"/>
<dbReference type="EMBL" id="PP438412">
    <property type="protein sequence ID" value="XAI95503.1"/>
    <property type="molecule type" value="Genomic_DNA"/>
</dbReference>
<dbReference type="Proteomes" id="UP001459105">
    <property type="component" value="Segment"/>
</dbReference>
<reference evidence="1" key="1">
    <citation type="submission" date="2024-03" db="EMBL/GenBank/DDBJ databases">
        <authorList>
            <person name="Lin W."/>
            <person name="Li D."/>
            <person name="Tong Y."/>
        </authorList>
    </citation>
    <scope>NUCLEOTIDE SEQUENCE</scope>
</reference>
<evidence type="ECO:0000313" key="1">
    <source>
        <dbReference type="EMBL" id="XAI95503.1"/>
    </source>
</evidence>
<organism evidence="1 2">
    <name type="scientific">Microcystis phage Mvi-JY20</name>
    <dbReference type="NCBI Taxonomy" id="3128146"/>
    <lineage>
        <taxon>Viruses</taxon>
        <taxon>Duplodnaviria</taxon>
        <taxon>Heunggongvirae</taxon>
        <taxon>Uroviricota</taxon>
        <taxon>Caudoviricetes</taxon>
    </lineage>
</organism>
<sequence>MSDRIEVQVVSKVEETQDTTVRQPSVVDPNAIVITVPDDLAPYLAQQEQDAIKAAKIRQQEESKKALLTRIERTLAGSDFVDVDELKEQCEAFGLWAEVRPMVLKAQMQHKIREMFNRFED</sequence>
<evidence type="ECO:0000313" key="2">
    <source>
        <dbReference type="Proteomes" id="UP001459105"/>
    </source>
</evidence>
<protein>
    <submittedName>
        <fullName evidence="1">Uncharacterized protein</fullName>
    </submittedName>
</protein>